<sequence>MQKGIDYIGVAVVFLCHDGKGNYLFAKRSENCRDEHGLWDCGGGAIDFGENAVEALKREVKEEYCVDVLSYEFLGYRDVHRNENGNPAHWLSLDFKVLVNPEQVKNGEPQKFKDLGWFNLDNLPKPLHSQLPRFFDLYKDKI</sequence>
<dbReference type="InterPro" id="IPR015797">
    <property type="entry name" value="NUDIX_hydrolase-like_dom_sf"/>
</dbReference>
<evidence type="ECO:0000313" key="2">
    <source>
        <dbReference type="EMBL" id="OGF20721.1"/>
    </source>
</evidence>
<dbReference type="PROSITE" id="PS51462">
    <property type="entry name" value="NUDIX"/>
    <property type="match status" value="1"/>
</dbReference>
<organism evidence="2 3">
    <name type="scientific">Candidatus Falkowbacteria bacterium RIFOXYA2_FULL_38_12</name>
    <dbReference type="NCBI Taxonomy" id="1797993"/>
    <lineage>
        <taxon>Bacteria</taxon>
        <taxon>Candidatus Falkowiibacteriota</taxon>
    </lineage>
</organism>
<dbReference type="Proteomes" id="UP000177407">
    <property type="component" value="Unassembled WGS sequence"/>
</dbReference>
<dbReference type="PANTHER" id="PTHR43736:SF1">
    <property type="entry name" value="DIHYDRONEOPTERIN TRIPHOSPHATE DIPHOSPHATASE"/>
    <property type="match status" value="1"/>
</dbReference>
<dbReference type="AlphaFoldDB" id="A0A1F5S373"/>
<dbReference type="InterPro" id="IPR000086">
    <property type="entry name" value="NUDIX_hydrolase_dom"/>
</dbReference>
<gene>
    <name evidence="2" type="ORF">A2257_03020</name>
</gene>
<accession>A0A1F5S373</accession>
<name>A0A1F5S373_9BACT</name>
<protein>
    <recommendedName>
        <fullName evidence="1">Nudix hydrolase domain-containing protein</fullName>
    </recommendedName>
</protein>
<comment type="caution">
    <text evidence="2">The sequence shown here is derived from an EMBL/GenBank/DDBJ whole genome shotgun (WGS) entry which is preliminary data.</text>
</comment>
<evidence type="ECO:0000313" key="3">
    <source>
        <dbReference type="Proteomes" id="UP000177407"/>
    </source>
</evidence>
<reference evidence="2 3" key="1">
    <citation type="journal article" date="2016" name="Nat. Commun.">
        <title>Thousands of microbial genomes shed light on interconnected biogeochemical processes in an aquifer system.</title>
        <authorList>
            <person name="Anantharaman K."/>
            <person name="Brown C.T."/>
            <person name="Hug L.A."/>
            <person name="Sharon I."/>
            <person name="Castelle C.J."/>
            <person name="Probst A.J."/>
            <person name="Thomas B.C."/>
            <person name="Singh A."/>
            <person name="Wilkins M.J."/>
            <person name="Karaoz U."/>
            <person name="Brodie E.L."/>
            <person name="Williams K.H."/>
            <person name="Hubbard S.S."/>
            <person name="Banfield J.F."/>
        </authorList>
    </citation>
    <scope>NUCLEOTIDE SEQUENCE [LARGE SCALE GENOMIC DNA]</scope>
</reference>
<dbReference type="SUPFAM" id="SSF55811">
    <property type="entry name" value="Nudix"/>
    <property type="match status" value="1"/>
</dbReference>
<evidence type="ECO:0000259" key="1">
    <source>
        <dbReference type="PROSITE" id="PS51462"/>
    </source>
</evidence>
<dbReference type="Pfam" id="PF00293">
    <property type="entry name" value="NUDIX"/>
    <property type="match status" value="1"/>
</dbReference>
<dbReference type="Gene3D" id="3.90.79.10">
    <property type="entry name" value="Nucleoside Triphosphate Pyrophosphohydrolase"/>
    <property type="match status" value="1"/>
</dbReference>
<dbReference type="EMBL" id="MFGA01000020">
    <property type="protein sequence ID" value="OGF20721.1"/>
    <property type="molecule type" value="Genomic_DNA"/>
</dbReference>
<proteinExistence type="predicted"/>
<feature type="domain" description="Nudix hydrolase" evidence="1">
    <location>
        <begin position="6"/>
        <end position="140"/>
    </location>
</feature>
<dbReference type="PANTHER" id="PTHR43736">
    <property type="entry name" value="ADP-RIBOSE PYROPHOSPHATASE"/>
    <property type="match status" value="1"/>
</dbReference>